<sequence length="404" mass="43064">MPSTILSSKTEGSEAADSNPTLTKPLLWLMATAAGVGIANIYYNQPLLDQIRVTFGVDSQTVGWIPTLTQFGYALGMLFLVPLGDMLQRKNLVVLFSGLTGLGSLAIAASPNLHILTILSFVYGLCIMTPQLLVPFAAHLAPAEQKGRVVGFMVSGILLGILLARTVAGFVGAAFGWRAMFALAGVTMAVLTILLAKALPRTEPTYKGHYFGLLATVWQLLRDQPVLREACLFGAMLFGSFMVFWSSLIHLMEAPSFGLGPRAVGLYGLLGAAAALLSPVIGGLADRASPRRLTGLMIGLAISSYLVFYFGRSSLIMIGIGVLIMDVGVQLGHVTNQGRIFRLVPTAQSRIQTAYMFCYFSGAAIGSAFGSWAWSAYQWAGVCAAAVFMLLIAAVKWLMPAPRG</sequence>
<dbReference type="SUPFAM" id="SSF103473">
    <property type="entry name" value="MFS general substrate transporter"/>
    <property type="match status" value="1"/>
</dbReference>
<dbReference type="Proteomes" id="UP000628086">
    <property type="component" value="Unassembled WGS sequence"/>
</dbReference>
<feature type="transmembrane region" description="Helical" evidence="4">
    <location>
        <begin position="379"/>
        <end position="399"/>
    </location>
</feature>
<dbReference type="InterPro" id="IPR036259">
    <property type="entry name" value="MFS_trans_sf"/>
</dbReference>
<accession>A0ABR6V3K2</accession>
<dbReference type="InterPro" id="IPR020846">
    <property type="entry name" value="MFS_dom"/>
</dbReference>
<feature type="transmembrane region" description="Helical" evidence="4">
    <location>
        <begin position="264"/>
        <end position="285"/>
    </location>
</feature>
<evidence type="ECO:0000256" key="4">
    <source>
        <dbReference type="SAM" id="Phobius"/>
    </source>
</evidence>
<feature type="transmembrane region" description="Helical" evidence="4">
    <location>
        <begin position="115"/>
        <end position="137"/>
    </location>
</feature>
<feature type="transmembrane region" description="Helical" evidence="4">
    <location>
        <begin position="292"/>
        <end position="310"/>
    </location>
</feature>
<keyword evidence="7" id="KW-1185">Reference proteome</keyword>
<feature type="transmembrane region" description="Helical" evidence="4">
    <location>
        <begin position="354"/>
        <end position="373"/>
    </location>
</feature>
<feature type="transmembrane region" description="Helical" evidence="4">
    <location>
        <begin position="316"/>
        <end position="334"/>
    </location>
</feature>
<evidence type="ECO:0000313" key="7">
    <source>
        <dbReference type="Proteomes" id="UP000628086"/>
    </source>
</evidence>
<dbReference type="InterPro" id="IPR011701">
    <property type="entry name" value="MFS"/>
</dbReference>
<organism evidence="6 7">
    <name type="scientific">Pseudomonas taiwanensis</name>
    <dbReference type="NCBI Taxonomy" id="470150"/>
    <lineage>
        <taxon>Bacteria</taxon>
        <taxon>Pseudomonadati</taxon>
        <taxon>Pseudomonadota</taxon>
        <taxon>Gammaproteobacteria</taxon>
        <taxon>Pseudomonadales</taxon>
        <taxon>Pseudomonadaceae</taxon>
        <taxon>Pseudomonas</taxon>
    </lineage>
</organism>
<comment type="caution">
    <text evidence="6">The sequence shown here is derived from an EMBL/GenBank/DDBJ whole genome shotgun (WGS) entry which is preliminary data.</text>
</comment>
<gene>
    <name evidence="6" type="ORF">HU747_05245</name>
</gene>
<feature type="transmembrane region" description="Helical" evidence="4">
    <location>
        <begin position="179"/>
        <end position="199"/>
    </location>
</feature>
<evidence type="ECO:0000313" key="6">
    <source>
        <dbReference type="EMBL" id="MBC3474999.1"/>
    </source>
</evidence>
<reference evidence="6 7" key="1">
    <citation type="journal article" date="2020" name="Microorganisms">
        <title>Reliable Identification of Environmental Pseudomonas Isolates Using the rpoD Gene.</title>
        <authorList>
            <consortium name="The Broad Institute Genome Sequencing Platform"/>
            <person name="Girard L."/>
            <person name="Lood C."/>
            <person name="Rokni-Zadeh H."/>
            <person name="van Noort V."/>
            <person name="Lavigne R."/>
            <person name="De Mot R."/>
        </authorList>
    </citation>
    <scope>NUCLEOTIDE SEQUENCE [LARGE SCALE GENOMIC DNA]</scope>
    <source>
        <strain evidence="6 7">RW7P2</strain>
    </source>
</reference>
<evidence type="ECO:0000256" key="1">
    <source>
        <dbReference type="ARBA" id="ARBA00022692"/>
    </source>
</evidence>
<dbReference type="RefSeq" id="WP_186598325.1">
    <property type="nucleotide sequence ID" value="NZ_JABWRS010000003.1"/>
</dbReference>
<evidence type="ECO:0000256" key="2">
    <source>
        <dbReference type="ARBA" id="ARBA00022989"/>
    </source>
</evidence>
<dbReference type="PANTHER" id="PTHR42910:SF1">
    <property type="entry name" value="MAJOR FACILITATOR SUPERFAMILY (MFS) PROFILE DOMAIN-CONTAINING PROTEIN"/>
    <property type="match status" value="1"/>
</dbReference>
<feature type="transmembrane region" description="Helical" evidence="4">
    <location>
        <begin position="26"/>
        <end position="43"/>
    </location>
</feature>
<protein>
    <submittedName>
        <fullName evidence="6">MFS transporter</fullName>
    </submittedName>
</protein>
<dbReference type="Gene3D" id="1.20.1250.20">
    <property type="entry name" value="MFS general substrate transporter like domains"/>
    <property type="match status" value="1"/>
</dbReference>
<dbReference type="PROSITE" id="PS50850">
    <property type="entry name" value="MFS"/>
    <property type="match status" value="1"/>
</dbReference>
<keyword evidence="2 4" id="KW-1133">Transmembrane helix</keyword>
<feature type="transmembrane region" description="Helical" evidence="4">
    <location>
        <begin position="63"/>
        <end position="80"/>
    </location>
</feature>
<dbReference type="PANTHER" id="PTHR42910">
    <property type="entry name" value="TRANSPORTER SCO4007-RELATED"/>
    <property type="match status" value="1"/>
</dbReference>
<evidence type="ECO:0000256" key="3">
    <source>
        <dbReference type="ARBA" id="ARBA00023136"/>
    </source>
</evidence>
<dbReference type="EMBL" id="JABWRS010000003">
    <property type="protein sequence ID" value="MBC3474999.1"/>
    <property type="molecule type" value="Genomic_DNA"/>
</dbReference>
<evidence type="ECO:0000259" key="5">
    <source>
        <dbReference type="PROSITE" id="PS50850"/>
    </source>
</evidence>
<dbReference type="Pfam" id="PF07690">
    <property type="entry name" value="MFS_1"/>
    <property type="match status" value="1"/>
</dbReference>
<name>A0ABR6V3K2_9PSED</name>
<feature type="domain" description="Major facilitator superfamily (MFS) profile" evidence="5">
    <location>
        <begin position="23"/>
        <end position="404"/>
    </location>
</feature>
<proteinExistence type="predicted"/>
<dbReference type="CDD" id="cd17324">
    <property type="entry name" value="MFS_NepI_like"/>
    <property type="match status" value="1"/>
</dbReference>
<feature type="transmembrane region" description="Helical" evidence="4">
    <location>
        <begin position="92"/>
        <end position="109"/>
    </location>
</feature>
<feature type="transmembrane region" description="Helical" evidence="4">
    <location>
        <begin position="230"/>
        <end position="252"/>
    </location>
</feature>
<keyword evidence="1 4" id="KW-0812">Transmembrane</keyword>
<keyword evidence="3 4" id="KW-0472">Membrane</keyword>
<feature type="transmembrane region" description="Helical" evidence="4">
    <location>
        <begin position="149"/>
        <end position="173"/>
    </location>
</feature>